<keyword evidence="2" id="KW-0049">Antioxidant</keyword>
<dbReference type="Gene3D" id="3.40.30.10">
    <property type="entry name" value="Glutaredoxin"/>
    <property type="match status" value="1"/>
</dbReference>
<organism evidence="7 8">
    <name type="scientific">Sugiyamaella lignohabitans</name>
    <dbReference type="NCBI Taxonomy" id="796027"/>
    <lineage>
        <taxon>Eukaryota</taxon>
        <taxon>Fungi</taxon>
        <taxon>Dikarya</taxon>
        <taxon>Ascomycota</taxon>
        <taxon>Saccharomycotina</taxon>
        <taxon>Dipodascomycetes</taxon>
        <taxon>Dipodascales</taxon>
        <taxon>Trichomonascaceae</taxon>
        <taxon>Sugiyamaella</taxon>
    </lineage>
</organism>
<gene>
    <name evidence="7" type="primary">PRX1</name>
    <name evidence="7" type="ORF">AWJ20_10</name>
</gene>
<dbReference type="PANTHER" id="PTHR43503">
    <property type="entry name" value="MCG48959-RELATED"/>
    <property type="match status" value="1"/>
</dbReference>
<dbReference type="EMBL" id="CP014501">
    <property type="protein sequence ID" value="ANB11790.1"/>
    <property type="molecule type" value="Genomic_DNA"/>
</dbReference>
<evidence type="ECO:0000313" key="7">
    <source>
        <dbReference type="EMBL" id="ANB11790.1"/>
    </source>
</evidence>
<dbReference type="RefSeq" id="XP_018734267.1">
    <property type="nucleotide sequence ID" value="XM_018877846.1"/>
</dbReference>
<dbReference type="GeneID" id="30032753"/>
<proteinExistence type="inferred from homology"/>
<dbReference type="Proteomes" id="UP000189580">
    <property type="component" value="Chromosome a"/>
</dbReference>
<dbReference type="SUPFAM" id="SSF52833">
    <property type="entry name" value="Thioredoxin-like"/>
    <property type="match status" value="1"/>
</dbReference>
<dbReference type="PANTHER" id="PTHR43503:SF9">
    <property type="entry name" value="PEROXIREDOXIN PRX1, MITOCHONDRIAL"/>
    <property type="match status" value="1"/>
</dbReference>
<evidence type="ECO:0000256" key="1">
    <source>
        <dbReference type="ARBA" id="ARBA00022559"/>
    </source>
</evidence>
<dbReference type="GO" id="GO:0005829">
    <property type="term" value="C:cytosol"/>
    <property type="evidence" value="ECO:0007669"/>
    <property type="project" value="TreeGrafter"/>
</dbReference>
<evidence type="ECO:0000259" key="6">
    <source>
        <dbReference type="PROSITE" id="PS51352"/>
    </source>
</evidence>
<accession>A0A167CJS0</accession>
<dbReference type="Gene3D" id="3.30.1020.10">
    <property type="entry name" value="Antioxidant, Horf6, Chain A, domain2"/>
    <property type="match status" value="1"/>
</dbReference>
<dbReference type="PROSITE" id="PS51352">
    <property type="entry name" value="THIOREDOXIN_2"/>
    <property type="match status" value="1"/>
</dbReference>
<dbReference type="GO" id="GO:0045454">
    <property type="term" value="P:cell redox homeostasis"/>
    <property type="evidence" value="ECO:0007669"/>
    <property type="project" value="EnsemblFungi"/>
</dbReference>
<keyword evidence="8" id="KW-1185">Reference proteome</keyword>
<protein>
    <submittedName>
        <fullName evidence="7">Prx1p</fullName>
    </submittedName>
</protein>
<comment type="similarity">
    <text evidence="5">Belongs to the peroxiredoxin family. Prx6 subfamily.</text>
</comment>
<dbReference type="GO" id="GO:0005739">
    <property type="term" value="C:mitochondrion"/>
    <property type="evidence" value="ECO:0007669"/>
    <property type="project" value="EnsemblFungi"/>
</dbReference>
<dbReference type="InterPro" id="IPR000866">
    <property type="entry name" value="AhpC/TSA"/>
</dbReference>
<keyword evidence="4" id="KW-0676">Redox-active center</keyword>
<evidence type="ECO:0000313" key="8">
    <source>
        <dbReference type="Proteomes" id="UP000189580"/>
    </source>
</evidence>
<feature type="domain" description="Thioredoxin" evidence="6">
    <location>
        <begin position="76"/>
        <end position="240"/>
    </location>
</feature>
<dbReference type="InterPro" id="IPR019479">
    <property type="entry name" value="Peroxiredoxin_C"/>
</dbReference>
<sequence>MSTGNHAMARAHAYKQEDICLTLANSFFNSIDPEMSVLTLARKTLLTSARRSRSGARIVVPAVRHFAFNAADQPRIRIGSTAPNFKALTTDGEIDFHEFVGDSWTILFSHPADFTPVCTTELGAFAALQEEFTKRNAKLIGLSADGLESHGEWVKDIEETSTSGKKFDFPIIADKDRNVAFLYDMVDEEGFKNINSGMAMTIRNVFIIDPKKKVRLFLVYPASTGRNTAEVLRVLDALQLADGQGIATPVDWVPGKDVIVPVSVSTSDAAKKFGEVREVKPYLRFVKHNVKSSVLSLFGGPSYSSSSNYTTFALIAAGVGAALVGSEGLSKDSRVADLENVVGK</sequence>
<dbReference type="FunFam" id="3.40.30.10:FF:000011">
    <property type="entry name" value="Peroxiredoxin PRX1"/>
    <property type="match status" value="1"/>
</dbReference>
<dbReference type="KEGG" id="slb:AWJ20_10"/>
<name>A0A167CJS0_9ASCO</name>
<keyword evidence="3" id="KW-0560">Oxidoreductase</keyword>
<evidence type="ECO:0000256" key="4">
    <source>
        <dbReference type="ARBA" id="ARBA00023284"/>
    </source>
</evidence>
<dbReference type="OrthoDB" id="2996783at2759"/>
<reference evidence="7 8" key="1">
    <citation type="submission" date="2016-02" db="EMBL/GenBank/DDBJ databases">
        <title>Complete genome sequence and transcriptome regulation of the pentose utilising yeast Sugiyamaella lignohabitans.</title>
        <authorList>
            <person name="Bellasio M."/>
            <person name="Peymann A."/>
            <person name="Valli M."/>
            <person name="Sipitzky M."/>
            <person name="Graf A."/>
            <person name="Sauer M."/>
            <person name="Marx H."/>
            <person name="Mattanovich D."/>
        </authorList>
    </citation>
    <scope>NUCLEOTIDE SEQUENCE [LARGE SCALE GENOMIC DNA]</scope>
    <source>
        <strain evidence="7 8">CBS 10342</strain>
    </source>
</reference>
<dbReference type="CDD" id="cd03016">
    <property type="entry name" value="PRX_1cys"/>
    <property type="match status" value="1"/>
</dbReference>
<dbReference type="Pfam" id="PF00578">
    <property type="entry name" value="AhpC-TSA"/>
    <property type="match status" value="1"/>
</dbReference>
<dbReference type="InterPro" id="IPR045020">
    <property type="entry name" value="PRX_1cys"/>
</dbReference>
<dbReference type="GO" id="GO:0034599">
    <property type="term" value="P:cellular response to oxidative stress"/>
    <property type="evidence" value="ECO:0007669"/>
    <property type="project" value="TreeGrafter"/>
</dbReference>
<dbReference type="GO" id="GO:0008379">
    <property type="term" value="F:thioredoxin peroxidase activity"/>
    <property type="evidence" value="ECO:0007669"/>
    <property type="project" value="EnsemblFungi"/>
</dbReference>
<dbReference type="Pfam" id="PF10417">
    <property type="entry name" value="1-cysPrx_C"/>
    <property type="match status" value="1"/>
</dbReference>
<evidence type="ECO:0000256" key="2">
    <source>
        <dbReference type="ARBA" id="ARBA00022862"/>
    </source>
</evidence>
<keyword evidence="1" id="KW-0575">Peroxidase</keyword>
<evidence type="ECO:0000256" key="3">
    <source>
        <dbReference type="ARBA" id="ARBA00023002"/>
    </source>
</evidence>
<dbReference type="InterPro" id="IPR013766">
    <property type="entry name" value="Thioredoxin_domain"/>
</dbReference>
<dbReference type="AlphaFoldDB" id="A0A167CJS0"/>
<evidence type="ECO:0000256" key="5">
    <source>
        <dbReference type="ARBA" id="ARBA00025719"/>
    </source>
</evidence>
<dbReference type="InterPro" id="IPR036249">
    <property type="entry name" value="Thioredoxin-like_sf"/>
</dbReference>